<keyword evidence="4 7" id="KW-0732">Signal</keyword>
<reference evidence="10 11" key="1">
    <citation type="submission" date="2024-01" db="EMBL/GenBank/DDBJ databases">
        <title>Pseudocitrobacter sp. Endophytic strain Cyp-38L.</title>
        <authorList>
            <person name="Amer M.A."/>
            <person name="Hamed S.M."/>
        </authorList>
    </citation>
    <scope>NUCLEOTIDE SEQUENCE [LARGE SCALE GENOMIC DNA]</scope>
    <source>
        <strain evidence="10 11">Cyp38S</strain>
    </source>
</reference>
<dbReference type="InterPro" id="IPR007348">
    <property type="entry name" value="CopC_dom"/>
</dbReference>
<keyword evidence="3 7" id="KW-0479">Metal-binding</keyword>
<comment type="caution">
    <text evidence="10">The sequence shown here is derived from an EMBL/GenBank/DDBJ whole genome shotgun (WGS) entry which is preliminary data.</text>
</comment>
<evidence type="ECO:0000256" key="7">
    <source>
        <dbReference type="RuleBase" id="RU369037"/>
    </source>
</evidence>
<dbReference type="Gene3D" id="2.60.40.1220">
    <property type="match status" value="1"/>
</dbReference>
<comment type="function">
    <text evidence="7">Involved in copper resistance.</text>
</comment>
<dbReference type="InterPro" id="IPR014755">
    <property type="entry name" value="Cu-Rt/internalin_Ig-like"/>
</dbReference>
<comment type="similarity">
    <text evidence="2 7">Belongs to the CopC family.</text>
</comment>
<evidence type="ECO:0000256" key="6">
    <source>
        <dbReference type="ARBA" id="ARBA00023008"/>
    </source>
</evidence>
<name>A0ABV0HE55_9ENTR</name>
<evidence type="ECO:0000256" key="3">
    <source>
        <dbReference type="ARBA" id="ARBA00022723"/>
    </source>
</evidence>
<organism evidence="10 11">
    <name type="scientific">Pseudocitrobacter cyperus</name>
    <dbReference type="NCBI Taxonomy" id="3112843"/>
    <lineage>
        <taxon>Bacteria</taxon>
        <taxon>Pseudomonadati</taxon>
        <taxon>Pseudomonadota</taxon>
        <taxon>Gammaproteobacteria</taxon>
        <taxon>Enterobacterales</taxon>
        <taxon>Enterobacteriaceae</taxon>
        <taxon>Pseudocitrobacter</taxon>
    </lineage>
</organism>
<evidence type="ECO:0000256" key="2">
    <source>
        <dbReference type="ARBA" id="ARBA00010509"/>
    </source>
</evidence>
<dbReference type="PANTHER" id="PTHR34820">
    <property type="entry name" value="INNER MEMBRANE PROTEIN YEBZ"/>
    <property type="match status" value="1"/>
</dbReference>
<accession>A0ABV0HE55</accession>
<dbReference type="InterPro" id="IPR032694">
    <property type="entry name" value="CopC/D"/>
</dbReference>
<dbReference type="PANTHER" id="PTHR34820:SF4">
    <property type="entry name" value="INNER MEMBRANE PROTEIN YEBZ"/>
    <property type="match status" value="1"/>
</dbReference>
<proteinExistence type="inferred from homology"/>
<dbReference type="SUPFAM" id="SSF81296">
    <property type="entry name" value="E set domains"/>
    <property type="match status" value="1"/>
</dbReference>
<dbReference type="Proteomes" id="UP001444146">
    <property type="component" value="Unassembled WGS sequence"/>
</dbReference>
<keyword evidence="5 7" id="KW-0574">Periplasm</keyword>
<comment type="subcellular location">
    <subcellularLocation>
        <location evidence="1 7">Periplasm</location>
    </subcellularLocation>
</comment>
<evidence type="ECO:0000313" key="10">
    <source>
        <dbReference type="EMBL" id="MEO3988305.1"/>
    </source>
</evidence>
<dbReference type="Pfam" id="PF04234">
    <property type="entry name" value="CopC"/>
    <property type="match status" value="1"/>
</dbReference>
<sequence length="124" mass="13436">MGNMSARAFSAMLFLTCSLSAPGVWAHAHLQQQTPAADSEITATPQSLTLNFSEGVESRFSAITVTDPEGKTVDTGKVVRSETNKAELSIPFNQPLSAGVYTVKWHVVSVDGHKTQGHYQFRVK</sequence>
<dbReference type="NCBIfam" id="NF033814">
    <property type="entry name" value="copper_CopC"/>
    <property type="match status" value="1"/>
</dbReference>
<gene>
    <name evidence="10" type="primary">yobA</name>
    <name evidence="10" type="ORF">VSR74_00475</name>
</gene>
<evidence type="ECO:0000256" key="4">
    <source>
        <dbReference type="ARBA" id="ARBA00022729"/>
    </source>
</evidence>
<evidence type="ECO:0000259" key="9">
    <source>
        <dbReference type="Pfam" id="PF04234"/>
    </source>
</evidence>
<dbReference type="InterPro" id="IPR047685">
    <property type="entry name" value="CopC-like"/>
</dbReference>
<keyword evidence="11" id="KW-1185">Reference proteome</keyword>
<dbReference type="RefSeq" id="WP_347792878.1">
    <property type="nucleotide sequence ID" value="NZ_JAYMYY010000001.1"/>
</dbReference>
<dbReference type="InterPro" id="IPR014756">
    <property type="entry name" value="Ig_E-set"/>
</dbReference>
<evidence type="ECO:0000256" key="8">
    <source>
        <dbReference type="SAM" id="SignalP"/>
    </source>
</evidence>
<dbReference type="EMBL" id="JAYMYY010000001">
    <property type="protein sequence ID" value="MEO3988305.1"/>
    <property type="molecule type" value="Genomic_DNA"/>
</dbReference>
<keyword evidence="6 7" id="KW-0186">Copper</keyword>
<feature type="chain" id="PRO_5047103807" description="Copper resistance protein C" evidence="8">
    <location>
        <begin position="27"/>
        <end position="124"/>
    </location>
</feature>
<dbReference type="NCBIfam" id="NF007636">
    <property type="entry name" value="PRK10301.1"/>
    <property type="match status" value="1"/>
</dbReference>
<evidence type="ECO:0000313" key="11">
    <source>
        <dbReference type="Proteomes" id="UP001444146"/>
    </source>
</evidence>
<evidence type="ECO:0000256" key="5">
    <source>
        <dbReference type="ARBA" id="ARBA00022764"/>
    </source>
</evidence>
<feature type="signal peptide" evidence="8">
    <location>
        <begin position="1"/>
        <end position="26"/>
    </location>
</feature>
<protein>
    <recommendedName>
        <fullName evidence="7">Copper resistance protein C</fullName>
    </recommendedName>
</protein>
<feature type="domain" description="CopC" evidence="9">
    <location>
        <begin position="27"/>
        <end position="123"/>
    </location>
</feature>
<evidence type="ECO:0000256" key="1">
    <source>
        <dbReference type="ARBA" id="ARBA00004418"/>
    </source>
</evidence>